<accession>A0ABQ0DEZ5</accession>
<evidence type="ECO:0000313" key="3">
    <source>
        <dbReference type="Proteomes" id="UP001628156"/>
    </source>
</evidence>
<evidence type="ECO:0000313" key="2">
    <source>
        <dbReference type="EMBL" id="GAB1221442.1"/>
    </source>
</evidence>
<proteinExistence type="predicted"/>
<feature type="region of interest" description="Disordered" evidence="1">
    <location>
        <begin position="23"/>
        <end position="66"/>
    </location>
</feature>
<protein>
    <submittedName>
        <fullName evidence="2">Uncharacterized protein</fullName>
    </submittedName>
</protein>
<reference evidence="2 3" key="1">
    <citation type="journal article" date="2019" name="PLoS Negl. Trop. Dis.">
        <title>Whole genome sequencing of Entamoeba nuttalli reveals mammalian host-related molecular signatures and a novel octapeptide-repeat surface protein.</title>
        <authorList>
            <person name="Tanaka M."/>
            <person name="Makiuchi T."/>
            <person name="Komiyama T."/>
            <person name="Shiina T."/>
            <person name="Osaki K."/>
            <person name="Tachibana H."/>
        </authorList>
    </citation>
    <scope>NUCLEOTIDE SEQUENCE [LARGE SCALE GENOMIC DNA]</scope>
    <source>
        <strain evidence="2 3">P19-061405</strain>
    </source>
</reference>
<evidence type="ECO:0000256" key="1">
    <source>
        <dbReference type="SAM" id="MobiDB-lite"/>
    </source>
</evidence>
<feature type="compositionally biased region" description="Polar residues" evidence="1">
    <location>
        <begin position="23"/>
        <end position="34"/>
    </location>
</feature>
<dbReference type="EMBL" id="BAAFRS010000080">
    <property type="protein sequence ID" value="GAB1221442.1"/>
    <property type="molecule type" value="Genomic_DNA"/>
</dbReference>
<feature type="compositionally biased region" description="Basic and acidic residues" evidence="1">
    <location>
        <begin position="35"/>
        <end position="66"/>
    </location>
</feature>
<name>A0ABQ0DEZ5_9EUKA</name>
<organism evidence="2 3">
    <name type="scientific">Entamoeba nuttalli</name>
    <dbReference type="NCBI Taxonomy" id="412467"/>
    <lineage>
        <taxon>Eukaryota</taxon>
        <taxon>Amoebozoa</taxon>
        <taxon>Evosea</taxon>
        <taxon>Archamoebae</taxon>
        <taxon>Mastigamoebida</taxon>
        <taxon>Entamoebidae</taxon>
        <taxon>Entamoeba</taxon>
    </lineage>
</organism>
<gene>
    <name evidence="2" type="ORF">ENUP19_0080G0096</name>
</gene>
<keyword evidence="3" id="KW-1185">Reference proteome</keyword>
<sequence>MSKLFVESLDEVASKSFVNNLSKAKDSNATTSSTEFEKELKDDSMSSQIKKEEDEKKPKKTQRNDNEHYCLLPDGGLAKIGDFGVYKISDGRVVNPKSSVFVQSRSSFATIKYCDFGFFVSEKSSHGTIKYCDFGWFVK</sequence>
<dbReference type="Proteomes" id="UP001628156">
    <property type="component" value="Unassembled WGS sequence"/>
</dbReference>
<comment type="caution">
    <text evidence="2">The sequence shown here is derived from an EMBL/GenBank/DDBJ whole genome shotgun (WGS) entry which is preliminary data.</text>
</comment>